<feature type="transmembrane region" description="Helical" evidence="8">
    <location>
        <begin position="103"/>
        <end position="126"/>
    </location>
</feature>
<evidence type="ECO:0000256" key="4">
    <source>
        <dbReference type="ARBA" id="ARBA00022475"/>
    </source>
</evidence>
<dbReference type="EMBL" id="JAAXQQ010000004">
    <property type="protein sequence ID" value="MBY3064540.1"/>
    <property type="molecule type" value="Genomic_DNA"/>
</dbReference>
<reference evidence="10" key="1">
    <citation type="submission" date="2020-04" db="EMBL/GenBank/DDBJ databases">
        <title>Global-level population genomics supports evidence of horizontal gene transfer on evolution of Rhizobia in Lentils.</title>
        <authorList>
            <person name="Gai Y."/>
            <person name="Cook D."/>
            <person name="Riely B."/>
        </authorList>
    </citation>
    <scope>NUCLEOTIDE SEQUENCE</scope>
    <source>
        <strain evidence="10">TLR9</strain>
    </source>
</reference>
<comment type="caution">
    <text evidence="10">The sequence shown here is derived from an EMBL/GenBank/DDBJ whole genome shotgun (WGS) entry which is preliminary data.</text>
</comment>
<dbReference type="GO" id="GO:0005886">
    <property type="term" value="C:plasma membrane"/>
    <property type="evidence" value="ECO:0007669"/>
    <property type="project" value="UniProtKB-SubCell"/>
</dbReference>
<dbReference type="Pfam" id="PF00528">
    <property type="entry name" value="BPD_transp_1"/>
    <property type="match status" value="1"/>
</dbReference>
<keyword evidence="6 8" id="KW-1133">Transmembrane helix</keyword>
<evidence type="ECO:0000256" key="7">
    <source>
        <dbReference type="ARBA" id="ARBA00023136"/>
    </source>
</evidence>
<dbReference type="PROSITE" id="PS50928">
    <property type="entry name" value="ABC_TM1"/>
    <property type="match status" value="1"/>
</dbReference>
<feature type="domain" description="ABC transmembrane type-1" evidence="9">
    <location>
        <begin position="68"/>
        <end position="275"/>
    </location>
</feature>
<feature type="transmembrane region" description="Helical" evidence="8">
    <location>
        <begin position="201"/>
        <end position="220"/>
    </location>
</feature>
<dbReference type="InterPro" id="IPR035906">
    <property type="entry name" value="MetI-like_sf"/>
</dbReference>
<feature type="transmembrane region" description="Helical" evidence="8">
    <location>
        <begin position="20"/>
        <end position="46"/>
    </location>
</feature>
<comment type="similarity">
    <text evidence="2">Belongs to the binding-protein-dependent transport system permease family. CysTW subfamily.</text>
</comment>
<sequence length="292" mass="31306">MAIPGMSAVWKPEPSVFVGLLLFLPLLFVVIFLVLDPFAQLIAIAMPDGLSLHSFRDYFDNAARLRALIVTFRDSAAVAVLAVTMGFVLAWTLLVSKSNLLKALIWVGVALPLLMGTVVKNYALLLILARRGLLNNLLVDIGLIDMPLKLLYTESAVVVGILYTMLPYAVIPIFSSLMALDFDMVRAAESMGASRFTAIRTVVLPFILPGIVASAMLIFVISIGFYIVPVVLGGATSPFIATLIQNDMVQFFDMKSAAVAALVLILLSMVAVVLTIATVGVDQVNKSTGAST</sequence>
<organism evidence="10 11">
    <name type="scientific">Rhizobium laguerreae</name>
    <dbReference type="NCBI Taxonomy" id="1076926"/>
    <lineage>
        <taxon>Bacteria</taxon>
        <taxon>Pseudomonadati</taxon>
        <taxon>Pseudomonadota</taxon>
        <taxon>Alphaproteobacteria</taxon>
        <taxon>Hyphomicrobiales</taxon>
        <taxon>Rhizobiaceae</taxon>
        <taxon>Rhizobium/Agrobacterium group</taxon>
        <taxon>Rhizobium</taxon>
    </lineage>
</organism>
<feature type="transmembrane region" description="Helical" evidence="8">
    <location>
        <begin position="158"/>
        <end position="180"/>
    </location>
</feature>
<dbReference type="PANTHER" id="PTHR42929">
    <property type="entry name" value="INNER MEMBRANE ABC TRANSPORTER PERMEASE PROTEIN YDCU-RELATED-RELATED"/>
    <property type="match status" value="1"/>
</dbReference>
<feature type="transmembrane region" description="Helical" evidence="8">
    <location>
        <begin position="67"/>
        <end position="91"/>
    </location>
</feature>
<evidence type="ECO:0000256" key="1">
    <source>
        <dbReference type="ARBA" id="ARBA00004651"/>
    </source>
</evidence>
<keyword evidence="4" id="KW-1003">Cell membrane</keyword>
<feature type="transmembrane region" description="Helical" evidence="8">
    <location>
        <begin position="226"/>
        <end position="244"/>
    </location>
</feature>
<proteinExistence type="inferred from homology"/>
<accession>A0AB35FFG6</accession>
<keyword evidence="3 8" id="KW-0813">Transport</keyword>
<dbReference type="GO" id="GO:0055085">
    <property type="term" value="P:transmembrane transport"/>
    <property type="evidence" value="ECO:0007669"/>
    <property type="project" value="InterPro"/>
</dbReference>
<keyword evidence="5 8" id="KW-0812">Transmembrane</keyword>
<dbReference type="CDD" id="cd06261">
    <property type="entry name" value="TM_PBP2"/>
    <property type="match status" value="1"/>
</dbReference>
<dbReference type="Proteomes" id="UP000758022">
    <property type="component" value="Unassembled WGS sequence"/>
</dbReference>
<evidence type="ECO:0000256" key="5">
    <source>
        <dbReference type="ARBA" id="ARBA00022692"/>
    </source>
</evidence>
<dbReference type="SUPFAM" id="SSF161098">
    <property type="entry name" value="MetI-like"/>
    <property type="match status" value="1"/>
</dbReference>
<evidence type="ECO:0000313" key="11">
    <source>
        <dbReference type="Proteomes" id="UP000758022"/>
    </source>
</evidence>
<evidence type="ECO:0000256" key="8">
    <source>
        <dbReference type="RuleBase" id="RU363032"/>
    </source>
</evidence>
<gene>
    <name evidence="10" type="ORF">HFO74_14020</name>
</gene>
<protein>
    <submittedName>
        <fullName evidence="10">ABC transporter permease</fullName>
    </submittedName>
</protein>
<evidence type="ECO:0000256" key="3">
    <source>
        <dbReference type="ARBA" id="ARBA00022448"/>
    </source>
</evidence>
<comment type="subcellular location">
    <subcellularLocation>
        <location evidence="1 8">Cell membrane</location>
        <topology evidence="1 8">Multi-pass membrane protein</topology>
    </subcellularLocation>
</comment>
<evidence type="ECO:0000313" key="10">
    <source>
        <dbReference type="EMBL" id="MBY3064540.1"/>
    </source>
</evidence>
<name>A0AB35FFG6_9HYPH</name>
<dbReference type="InterPro" id="IPR000515">
    <property type="entry name" value="MetI-like"/>
</dbReference>
<evidence type="ECO:0000256" key="6">
    <source>
        <dbReference type="ARBA" id="ARBA00022989"/>
    </source>
</evidence>
<evidence type="ECO:0000259" key="9">
    <source>
        <dbReference type="PROSITE" id="PS50928"/>
    </source>
</evidence>
<evidence type="ECO:0000256" key="2">
    <source>
        <dbReference type="ARBA" id="ARBA00007069"/>
    </source>
</evidence>
<dbReference type="AlphaFoldDB" id="A0AB35FFG6"/>
<dbReference type="Gene3D" id="1.10.3720.10">
    <property type="entry name" value="MetI-like"/>
    <property type="match status" value="1"/>
</dbReference>
<dbReference type="PANTHER" id="PTHR42929:SF1">
    <property type="entry name" value="INNER MEMBRANE ABC TRANSPORTER PERMEASE PROTEIN YDCU-RELATED"/>
    <property type="match status" value="1"/>
</dbReference>
<keyword evidence="7 8" id="KW-0472">Membrane</keyword>
<dbReference type="RefSeq" id="WP_221978998.1">
    <property type="nucleotide sequence ID" value="NZ_JAAXQQ010000004.1"/>
</dbReference>
<feature type="transmembrane region" description="Helical" evidence="8">
    <location>
        <begin position="256"/>
        <end position="277"/>
    </location>
</feature>